<evidence type="ECO:0000256" key="1">
    <source>
        <dbReference type="SAM" id="MobiDB-lite"/>
    </source>
</evidence>
<dbReference type="GO" id="GO:0005739">
    <property type="term" value="C:mitochondrion"/>
    <property type="evidence" value="ECO:0007669"/>
    <property type="project" value="InterPro"/>
</dbReference>
<reference evidence="3" key="1">
    <citation type="submission" date="2023-03" db="EMBL/GenBank/DDBJ databases">
        <title>Mating type loci evolution in Malassezia.</title>
        <authorList>
            <person name="Coelho M.A."/>
        </authorList>
    </citation>
    <scope>NUCLEOTIDE SEQUENCE</scope>
    <source>
        <strain evidence="3">CBS 11721</strain>
    </source>
</reference>
<keyword evidence="4" id="KW-1185">Reference proteome</keyword>
<feature type="region of interest" description="Disordered" evidence="1">
    <location>
        <begin position="95"/>
        <end position="123"/>
    </location>
</feature>
<feature type="compositionally biased region" description="Basic and acidic residues" evidence="1">
    <location>
        <begin position="114"/>
        <end position="123"/>
    </location>
</feature>
<sequence length="403" mass="45675">MWVALRSAWLPMRLPLQQQRCTALAACAGACGRTRALSSSSTGPTTTEHARAPQDSAQANPWDELFATESQLDESDAQWLSDLDADPEVTEAAATKPLFTLDDEESPWKVQRPQRREPSLTKGESRQFRRIFDILAKEKLADLPMDNQLGMFASRNSLLSDSVLIRGGGTGRRFEELRDGIAAKVTIAEMDTTTDRIWSEIFDQKSASDLWRWTQEHVWAEDGTYSMSTPFFAPALHLVFLALRDRFRMPHTALAVYHNTRAQGEQAFMLGCTVSMFAEVIRTSWMCFRDAHGVLDYVREARRIGVLSRDRPHRAERQIVTRVELIRKEIREIALQSQSQSQSQSQTQGAEEIGLTAAAKDMLRVAHELGFAPQTKQRVSKRPEERKKSRKHNLFILPAYEGL</sequence>
<evidence type="ECO:0000259" key="2">
    <source>
        <dbReference type="Pfam" id="PF19189"/>
    </source>
</evidence>
<dbReference type="InterPro" id="IPR043837">
    <property type="entry name" value="Mtf2-like_C"/>
</dbReference>
<feature type="compositionally biased region" description="Polar residues" evidence="1">
    <location>
        <begin position="38"/>
        <end position="47"/>
    </location>
</feature>
<dbReference type="Pfam" id="PF19189">
    <property type="entry name" value="Mtf2"/>
    <property type="match status" value="1"/>
</dbReference>
<protein>
    <recommendedName>
        <fullName evidence="2">Mtf2-like C-terminal domain-containing protein</fullName>
    </recommendedName>
</protein>
<dbReference type="Proteomes" id="UP001219933">
    <property type="component" value="Chromosome 6"/>
</dbReference>
<dbReference type="InterPro" id="IPR040009">
    <property type="entry name" value="Mtf2/C5D6.12-like"/>
</dbReference>
<proteinExistence type="predicted"/>
<feature type="domain" description="Mtf2-like C-terminal" evidence="2">
    <location>
        <begin position="235"/>
        <end position="336"/>
    </location>
</feature>
<name>A0AAF0EZH0_9BASI</name>
<gene>
    <name evidence="3" type="ORF">MCUN1_003938</name>
</gene>
<dbReference type="PANTHER" id="PTHR39468:SF1">
    <property type="entry name" value="MTF2-LIKE C-TERMINAL DOMAIN-CONTAINING PROTEIN"/>
    <property type="match status" value="1"/>
</dbReference>
<dbReference type="EMBL" id="CP119882">
    <property type="protein sequence ID" value="WFD37046.1"/>
    <property type="molecule type" value="Genomic_DNA"/>
</dbReference>
<feature type="region of interest" description="Disordered" evidence="1">
    <location>
        <begin position="35"/>
        <end position="59"/>
    </location>
</feature>
<accession>A0AAF0EZH0</accession>
<dbReference type="PANTHER" id="PTHR39468">
    <property type="entry name" value="CHROMOSOME 7, WHOLE GENOME SHOTGUN SEQUENCE"/>
    <property type="match status" value="1"/>
</dbReference>
<organism evidence="3 4">
    <name type="scientific">Malassezia cuniculi</name>
    <dbReference type="NCBI Taxonomy" id="948313"/>
    <lineage>
        <taxon>Eukaryota</taxon>
        <taxon>Fungi</taxon>
        <taxon>Dikarya</taxon>
        <taxon>Basidiomycota</taxon>
        <taxon>Ustilaginomycotina</taxon>
        <taxon>Malasseziomycetes</taxon>
        <taxon>Malasseziales</taxon>
        <taxon>Malasseziaceae</taxon>
        <taxon>Malassezia</taxon>
    </lineage>
</organism>
<evidence type="ECO:0000313" key="3">
    <source>
        <dbReference type="EMBL" id="WFD37046.1"/>
    </source>
</evidence>
<evidence type="ECO:0000313" key="4">
    <source>
        <dbReference type="Proteomes" id="UP001219933"/>
    </source>
</evidence>
<dbReference type="AlphaFoldDB" id="A0AAF0EZH0"/>